<gene>
    <name evidence="2" type="ORF">V5J35_004850</name>
</gene>
<feature type="transmembrane region" description="Helical" evidence="1">
    <location>
        <begin position="21"/>
        <end position="39"/>
    </location>
</feature>
<keyword evidence="1" id="KW-1133">Transmembrane helix</keyword>
<name>A0ABV2SP58_9GAMM</name>
<keyword evidence="1" id="KW-0812">Transmembrane</keyword>
<feature type="transmembrane region" description="Helical" evidence="1">
    <location>
        <begin position="51"/>
        <end position="73"/>
    </location>
</feature>
<accession>A0ABV2SP58</accession>
<reference evidence="2 3" key="1">
    <citation type="submission" date="2024-06" db="EMBL/GenBank/DDBJ databases">
        <title>Genomic Encyclopedia of Type Strains, Phase V (KMG-V): Genome sequencing to study the core and pangenomes of soil and plant-associated prokaryotes.</title>
        <authorList>
            <person name="Whitman W."/>
        </authorList>
    </citation>
    <scope>NUCLEOTIDE SEQUENCE [LARGE SCALE GENOMIC DNA]</scope>
    <source>
        <strain evidence="2 3">NE40</strain>
    </source>
</reference>
<keyword evidence="1" id="KW-0472">Membrane</keyword>
<dbReference type="Proteomes" id="UP001549366">
    <property type="component" value="Unassembled WGS sequence"/>
</dbReference>
<protein>
    <submittedName>
        <fullName evidence="2">Uncharacterized protein</fullName>
    </submittedName>
</protein>
<evidence type="ECO:0000313" key="2">
    <source>
        <dbReference type="EMBL" id="MET4759531.1"/>
    </source>
</evidence>
<organism evidence="2 3">
    <name type="scientific">Endozoicomonas lisbonensis</name>
    <dbReference type="NCBI Taxonomy" id="3120522"/>
    <lineage>
        <taxon>Bacteria</taxon>
        <taxon>Pseudomonadati</taxon>
        <taxon>Pseudomonadota</taxon>
        <taxon>Gammaproteobacteria</taxon>
        <taxon>Oceanospirillales</taxon>
        <taxon>Endozoicomonadaceae</taxon>
        <taxon>Endozoicomonas</taxon>
    </lineage>
</organism>
<comment type="caution">
    <text evidence="2">The sequence shown here is derived from an EMBL/GenBank/DDBJ whole genome shotgun (WGS) entry which is preliminary data.</text>
</comment>
<evidence type="ECO:0000313" key="3">
    <source>
        <dbReference type="Proteomes" id="UP001549366"/>
    </source>
</evidence>
<proteinExistence type="predicted"/>
<sequence>MIRSGIVKYFSSMRSILFVNRLVAALCVVNSALYLRLIYTVVTGWQMGKVAGGVLAMTVIVVTGANAMILGQVRKQCKELSRLIKGKSEC</sequence>
<dbReference type="EMBL" id="JBEWTB010000003">
    <property type="protein sequence ID" value="MET4759531.1"/>
    <property type="molecule type" value="Genomic_DNA"/>
</dbReference>
<keyword evidence="3" id="KW-1185">Reference proteome</keyword>
<evidence type="ECO:0000256" key="1">
    <source>
        <dbReference type="SAM" id="Phobius"/>
    </source>
</evidence>